<dbReference type="PANTHER" id="PTHR47399">
    <property type="entry name" value="TRANSMEMBRANE PROTEIN 121B"/>
    <property type="match status" value="1"/>
</dbReference>
<comment type="similarity">
    <text evidence="1">Belongs to the TMEM121 family.</text>
</comment>
<dbReference type="PANTHER" id="PTHR47399:SF1">
    <property type="entry name" value="TRANSMEMBRANE PROTEIN 121B"/>
    <property type="match status" value="1"/>
</dbReference>
<feature type="transmembrane region" description="Helical" evidence="2">
    <location>
        <begin position="80"/>
        <end position="100"/>
    </location>
</feature>
<dbReference type="Proteomes" id="UP001159427">
    <property type="component" value="Unassembled WGS sequence"/>
</dbReference>
<name>A0ABN8LX23_9CNID</name>
<organism evidence="3 4">
    <name type="scientific">Porites evermanni</name>
    <dbReference type="NCBI Taxonomy" id="104178"/>
    <lineage>
        <taxon>Eukaryota</taxon>
        <taxon>Metazoa</taxon>
        <taxon>Cnidaria</taxon>
        <taxon>Anthozoa</taxon>
        <taxon>Hexacorallia</taxon>
        <taxon>Scleractinia</taxon>
        <taxon>Fungiina</taxon>
        <taxon>Poritidae</taxon>
        <taxon>Porites</taxon>
    </lineage>
</organism>
<dbReference type="EMBL" id="CALNXI010000133">
    <property type="protein sequence ID" value="CAH3020011.1"/>
    <property type="molecule type" value="Genomic_DNA"/>
</dbReference>
<evidence type="ECO:0000313" key="4">
    <source>
        <dbReference type="Proteomes" id="UP001159427"/>
    </source>
</evidence>
<evidence type="ECO:0000256" key="1">
    <source>
        <dbReference type="ARBA" id="ARBA00007711"/>
    </source>
</evidence>
<reference evidence="3 4" key="1">
    <citation type="submission" date="2022-05" db="EMBL/GenBank/DDBJ databases">
        <authorList>
            <consortium name="Genoscope - CEA"/>
            <person name="William W."/>
        </authorList>
    </citation>
    <scope>NUCLEOTIDE SEQUENCE [LARGE SCALE GENOMIC DNA]</scope>
</reference>
<gene>
    <name evidence="3" type="ORF">PEVE_00005188</name>
</gene>
<proteinExistence type="inferred from homology"/>
<feature type="transmembrane region" description="Helical" evidence="2">
    <location>
        <begin position="21"/>
        <end position="43"/>
    </location>
</feature>
<keyword evidence="4" id="KW-1185">Reference proteome</keyword>
<protein>
    <recommendedName>
        <fullName evidence="5">DUF805 domain-containing protein</fullName>
    </recommendedName>
</protein>
<evidence type="ECO:0000313" key="3">
    <source>
        <dbReference type="EMBL" id="CAH3020011.1"/>
    </source>
</evidence>
<evidence type="ECO:0000256" key="2">
    <source>
        <dbReference type="SAM" id="Phobius"/>
    </source>
</evidence>
<keyword evidence="2" id="KW-1133">Transmembrane helix</keyword>
<keyword evidence="2" id="KW-0812">Transmembrane</keyword>
<feature type="transmembrane region" description="Helical" evidence="2">
    <location>
        <begin position="49"/>
        <end position="68"/>
    </location>
</feature>
<feature type="transmembrane region" description="Helical" evidence="2">
    <location>
        <begin position="112"/>
        <end position="132"/>
    </location>
</feature>
<dbReference type="Pfam" id="PF14997">
    <property type="entry name" value="CECR6_TMEM121"/>
    <property type="match status" value="1"/>
</dbReference>
<sequence>MASEMIHFMWAKIKAKPLVAIGRFIFFSLLMIQSGFLAAYPATYQDKNKSTLCLLCFPVLVYWIYCLCTEASLLRMFYTWGLYLVVFLIPMIATIFAVAGDDLDNTKFLGPNTLKVILCLTPVLFLFLPNTASGLSESDDYRQLAFRLTIQVTIDFLAPVVQNVIHLLNNWGLFDAVEMLDIVLNENENRHGIPKWFGRLIVALACFSFLVSLLQMAENKLDDGIVEQRKCPAIIRNLFGANRMCQFRVYGNSSGYLYQVQERGVNLHREEWDRYVRFRVGDILDLPKSAISAG</sequence>
<accession>A0ABN8LX23</accession>
<dbReference type="InterPro" id="IPR026624">
    <property type="entry name" value="CECR6"/>
</dbReference>
<keyword evidence="2" id="KW-0472">Membrane</keyword>
<dbReference type="InterPro" id="IPR032776">
    <property type="entry name" value="CECR6/TMEM121"/>
</dbReference>
<feature type="transmembrane region" description="Helical" evidence="2">
    <location>
        <begin position="196"/>
        <end position="214"/>
    </location>
</feature>
<evidence type="ECO:0008006" key="5">
    <source>
        <dbReference type="Google" id="ProtNLM"/>
    </source>
</evidence>
<comment type="caution">
    <text evidence="3">The sequence shown here is derived from an EMBL/GenBank/DDBJ whole genome shotgun (WGS) entry which is preliminary data.</text>
</comment>